<dbReference type="InterPro" id="IPR058634">
    <property type="entry name" value="AaeA-lik-b-barrel"/>
</dbReference>
<protein>
    <submittedName>
        <fullName evidence="9">Membrane fusion protein, multidrug efflux system</fullName>
    </submittedName>
</protein>
<name>A0A1M5M5U9_9BACT</name>
<dbReference type="GO" id="GO:0055085">
    <property type="term" value="P:transmembrane transport"/>
    <property type="evidence" value="ECO:0007669"/>
    <property type="project" value="InterPro"/>
</dbReference>
<dbReference type="Gene3D" id="2.40.30.170">
    <property type="match status" value="1"/>
</dbReference>
<feature type="domain" description="p-hydroxybenzoic acid efflux pump subunit AaeA-like beta-barrel" evidence="8">
    <location>
        <begin position="251"/>
        <end position="343"/>
    </location>
</feature>
<dbReference type="Proteomes" id="UP000184212">
    <property type="component" value="Unassembled WGS sequence"/>
</dbReference>
<evidence type="ECO:0000259" key="7">
    <source>
        <dbReference type="Pfam" id="PF25917"/>
    </source>
</evidence>
<dbReference type="OrthoDB" id="9811754at2"/>
<dbReference type="EMBL" id="FQWQ01000001">
    <property type="protein sequence ID" value="SHG72610.1"/>
    <property type="molecule type" value="Genomic_DNA"/>
</dbReference>
<feature type="transmembrane region" description="Helical" evidence="6">
    <location>
        <begin position="12"/>
        <end position="33"/>
    </location>
</feature>
<dbReference type="Gene3D" id="1.10.287.470">
    <property type="entry name" value="Helix hairpin bin"/>
    <property type="match status" value="1"/>
</dbReference>
<dbReference type="STRING" id="947013.SAMN04488109_1571"/>
<comment type="subcellular location">
    <subcellularLocation>
        <location evidence="1">Membrane</location>
        <topology evidence="1">Single-pass membrane protein</topology>
    </subcellularLocation>
</comment>
<dbReference type="InterPro" id="IPR058625">
    <property type="entry name" value="MdtA-like_BSH"/>
</dbReference>
<dbReference type="InterPro" id="IPR050739">
    <property type="entry name" value="MFP"/>
</dbReference>
<feature type="coiled-coil region" evidence="5">
    <location>
        <begin position="90"/>
        <end position="133"/>
    </location>
</feature>
<evidence type="ECO:0000256" key="4">
    <source>
        <dbReference type="ARBA" id="ARBA00023136"/>
    </source>
</evidence>
<gene>
    <name evidence="9" type="ORF">SAMN04488109_1571</name>
</gene>
<dbReference type="SUPFAM" id="SSF111369">
    <property type="entry name" value="HlyD-like secretion proteins"/>
    <property type="match status" value="2"/>
</dbReference>
<proteinExistence type="predicted"/>
<dbReference type="RefSeq" id="WP_073132530.1">
    <property type="nucleotide sequence ID" value="NZ_FQWQ01000001.1"/>
</dbReference>
<dbReference type="AlphaFoldDB" id="A0A1M5M5U9"/>
<evidence type="ECO:0000313" key="9">
    <source>
        <dbReference type="EMBL" id="SHG72610.1"/>
    </source>
</evidence>
<evidence type="ECO:0000256" key="2">
    <source>
        <dbReference type="ARBA" id="ARBA00022692"/>
    </source>
</evidence>
<organism evidence="9 10">
    <name type="scientific">Chryseolinea serpens</name>
    <dbReference type="NCBI Taxonomy" id="947013"/>
    <lineage>
        <taxon>Bacteria</taxon>
        <taxon>Pseudomonadati</taxon>
        <taxon>Bacteroidota</taxon>
        <taxon>Cytophagia</taxon>
        <taxon>Cytophagales</taxon>
        <taxon>Fulvivirgaceae</taxon>
        <taxon>Chryseolinea</taxon>
    </lineage>
</organism>
<evidence type="ECO:0000256" key="6">
    <source>
        <dbReference type="SAM" id="Phobius"/>
    </source>
</evidence>
<feature type="domain" description="Multidrug resistance protein MdtA-like barrel-sandwich hybrid" evidence="7">
    <location>
        <begin position="51"/>
        <end position="246"/>
    </location>
</feature>
<evidence type="ECO:0000256" key="5">
    <source>
        <dbReference type="SAM" id="Coils"/>
    </source>
</evidence>
<sequence length="346" mass="37980">MENTSAPAKKKFAPFIIAFIVLVLAFFGVRTLLHSWKYESTDNAQVESRSIPVIARVAGYIDSLRVDDYGKVAAGEALITIDPEELRLSLVQAQAELQNAQADMANANAALLNAAANKRVASANADVQRTRKDKATTDLARDEALFKEGAITQKQLDDSRSNYESTSKQYTANAEQVNYAATQVSIAQAQIQKINALIETRKAAVDQAKLKLSYCNIKAPATGRIGKLSLEVGQYVQPGQTLFTIVNDEKYWIVANFKETQIEKMKEGQEVEITLDGYRDTPIKGKVLSFSLATGAKFSLLPPDNSTGNFVKVTQRVPVKIEIDKAEDYKNILKAGLSVDVEVKVD</sequence>
<evidence type="ECO:0000313" key="10">
    <source>
        <dbReference type="Proteomes" id="UP000184212"/>
    </source>
</evidence>
<dbReference type="Gene3D" id="2.40.50.100">
    <property type="match status" value="1"/>
</dbReference>
<dbReference type="PANTHER" id="PTHR30386:SF26">
    <property type="entry name" value="TRANSPORT PROTEIN COMB"/>
    <property type="match status" value="1"/>
</dbReference>
<accession>A0A1M5M5U9</accession>
<evidence type="ECO:0000256" key="3">
    <source>
        <dbReference type="ARBA" id="ARBA00022989"/>
    </source>
</evidence>
<keyword evidence="4 6" id="KW-0472">Membrane</keyword>
<keyword evidence="2 6" id="KW-0812">Transmembrane</keyword>
<dbReference type="Pfam" id="PF25917">
    <property type="entry name" value="BSH_RND"/>
    <property type="match status" value="1"/>
</dbReference>
<keyword evidence="3 6" id="KW-1133">Transmembrane helix</keyword>
<reference evidence="9 10" key="1">
    <citation type="submission" date="2016-11" db="EMBL/GenBank/DDBJ databases">
        <authorList>
            <person name="Jaros S."/>
            <person name="Januszkiewicz K."/>
            <person name="Wedrychowicz H."/>
        </authorList>
    </citation>
    <scope>NUCLEOTIDE SEQUENCE [LARGE SCALE GENOMIC DNA]</scope>
    <source>
        <strain evidence="9 10">DSM 24574</strain>
    </source>
</reference>
<keyword evidence="5" id="KW-0175">Coiled coil</keyword>
<evidence type="ECO:0000256" key="1">
    <source>
        <dbReference type="ARBA" id="ARBA00004167"/>
    </source>
</evidence>
<evidence type="ECO:0000259" key="8">
    <source>
        <dbReference type="Pfam" id="PF25963"/>
    </source>
</evidence>
<keyword evidence="10" id="KW-1185">Reference proteome</keyword>
<dbReference type="Pfam" id="PF25963">
    <property type="entry name" value="Beta-barrel_AAEA"/>
    <property type="match status" value="1"/>
</dbReference>
<dbReference type="PANTHER" id="PTHR30386">
    <property type="entry name" value="MEMBRANE FUSION SUBUNIT OF EMRAB-TOLC MULTIDRUG EFFLUX PUMP"/>
    <property type="match status" value="1"/>
</dbReference>
<dbReference type="GO" id="GO:0016020">
    <property type="term" value="C:membrane"/>
    <property type="evidence" value="ECO:0007669"/>
    <property type="project" value="UniProtKB-SubCell"/>
</dbReference>